<organism evidence="10 11">
    <name type="scientific">Aspergillus granulosus</name>
    <dbReference type="NCBI Taxonomy" id="176169"/>
    <lineage>
        <taxon>Eukaryota</taxon>
        <taxon>Fungi</taxon>
        <taxon>Dikarya</taxon>
        <taxon>Ascomycota</taxon>
        <taxon>Pezizomycotina</taxon>
        <taxon>Eurotiomycetes</taxon>
        <taxon>Eurotiomycetidae</taxon>
        <taxon>Eurotiales</taxon>
        <taxon>Aspergillaceae</taxon>
        <taxon>Aspergillus</taxon>
        <taxon>Aspergillus subgen. Nidulantes</taxon>
    </lineage>
</organism>
<protein>
    <recommendedName>
        <fullName evidence="9">ML-like domain-containing protein</fullName>
    </recommendedName>
</protein>
<keyword evidence="3 7" id="KW-0812">Transmembrane</keyword>
<accession>A0ABR4HSW8</accession>
<evidence type="ECO:0000313" key="11">
    <source>
        <dbReference type="Proteomes" id="UP001610334"/>
    </source>
</evidence>
<proteinExistence type="inferred from homology"/>
<feature type="transmembrane region" description="Helical" evidence="7">
    <location>
        <begin position="367"/>
        <end position="385"/>
    </location>
</feature>
<dbReference type="PANTHER" id="PTHR31145:SF2">
    <property type="entry name" value="FLAVIN CARRIER PROTEIN 2"/>
    <property type="match status" value="1"/>
</dbReference>
<reference evidence="10 11" key="1">
    <citation type="submission" date="2024-07" db="EMBL/GenBank/DDBJ databases">
        <title>Section-level genome sequencing and comparative genomics of Aspergillus sections Usti and Cavernicolus.</title>
        <authorList>
            <consortium name="Lawrence Berkeley National Laboratory"/>
            <person name="Nybo J.L."/>
            <person name="Vesth T.C."/>
            <person name="Theobald S."/>
            <person name="Frisvad J.C."/>
            <person name="Larsen T.O."/>
            <person name="Kjaerboelling I."/>
            <person name="Rothschild-Mancinelli K."/>
            <person name="Lyhne E.K."/>
            <person name="Kogle M.E."/>
            <person name="Barry K."/>
            <person name="Clum A."/>
            <person name="Na H."/>
            <person name="Ledsgaard L."/>
            <person name="Lin J."/>
            <person name="Lipzen A."/>
            <person name="Kuo A."/>
            <person name="Riley R."/>
            <person name="Mondo S."/>
            <person name="Labutti K."/>
            <person name="Haridas S."/>
            <person name="Pangalinan J."/>
            <person name="Salamov A.A."/>
            <person name="Simmons B.A."/>
            <person name="Magnuson J.K."/>
            <person name="Chen J."/>
            <person name="Drula E."/>
            <person name="Henrissat B."/>
            <person name="Wiebenga A."/>
            <person name="Lubbers R.J."/>
            <person name="Gomes A.C."/>
            <person name="Makela M.R."/>
            <person name="Stajich J."/>
            <person name="Grigoriev I.V."/>
            <person name="Mortensen U.H."/>
            <person name="De Vries R.P."/>
            <person name="Baker S.E."/>
            <person name="Andersen M.R."/>
        </authorList>
    </citation>
    <scope>NUCLEOTIDE SEQUENCE [LARGE SCALE GENOMIC DNA]</scope>
    <source>
        <strain evidence="10 11">CBS 588.65</strain>
    </source>
</reference>
<feature type="chain" id="PRO_5046461240" description="ML-like domain-containing protein" evidence="8">
    <location>
        <begin position="23"/>
        <end position="628"/>
    </location>
</feature>
<keyword evidence="11" id="KW-1185">Reference proteome</keyword>
<dbReference type="PANTHER" id="PTHR31145">
    <property type="entry name" value="INTEGRAL MEMBRANE PROTEIN (AFU_ORTHOLOGUE AFUA_7G01610)"/>
    <property type="match status" value="1"/>
</dbReference>
<evidence type="ECO:0000256" key="5">
    <source>
        <dbReference type="ARBA" id="ARBA00022989"/>
    </source>
</evidence>
<feature type="signal peptide" evidence="8">
    <location>
        <begin position="1"/>
        <end position="22"/>
    </location>
</feature>
<evidence type="ECO:0000256" key="8">
    <source>
        <dbReference type="SAM" id="SignalP"/>
    </source>
</evidence>
<evidence type="ECO:0000256" key="2">
    <source>
        <dbReference type="ARBA" id="ARBA00010642"/>
    </source>
</evidence>
<dbReference type="InterPro" id="IPR010308">
    <property type="entry name" value="TRP_C"/>
</dbReference>
<feature type="transmembrane region" description="Helical" evidence="7">
    <location>
        <begin position="196"/>
        <end position="221"/>
    </location>
</feature>
<feature type="transmembrane region" description="Helical" evidence="7">
    <location>
        <begin position="456"/>
        <end position="474"/>
    </location>
</feature>
<feature type="transmembrane region" description="Helical" evidence="7">
    <location>
        <begin position="322"/>
        <end position="346"/>
    </location>
</feature>
<feature type="transmembrane region" description="Helical" evidence="7">
    <location>
        <begin position="486"/>
        <end position="506"/>
    </location>
</feature>
<dbReference type="InterPro" id="IPR032800">
    <property type="entry name" value="TRP_N"/>
</dbReference>
<feature type="transmembrane region" description="Helical" evidence="7">
    <location>
        <begin position="512"/>
        <end position="535"/>
    </location>
</feature>
<evidence type="ECO:0000256" key="6">
    <source>
        <dbReference type="ARBA" id="ARBA00023136"/>
    </source>
</evidence>
<feature type="transmembrane region" description="Helical" evidence="7">
    <location>
        <begin position="167"/>
        <end position="189"/>
    </location>
</feature>
<evidence type="ECO:0000256" key="1">
    <source>
        <dbReference type="ARBA" id="ARBA00004141"/>
    </source>
</evidence>
<evidence type="ECO:0000256" key="4">
    <source>
        <dbReference type="ARBA" id="ARBA00022729"/>
    </source>
</evidence>
<evidence type="ECO:0000259" key="9">
    <source>
        <dbReference type="SMART" id="SM01320"/>
    </source>
</evidence>
<feature type="domain" description="ML-like" evidence="9">
    <location>
        <begin position="24"/>
        <end position="164"/>
    </location>
</feature>
<dbReference type="Pfam" id="PF06011">
    <property type="entry name" value="TRP"/>
    <property type="match status" value="1"/>
</dbReference>
<evidence type="ECO:0000256" key="3">
    <source>
        <dbReference type="ARBA" id="ARBA00022692"/>
    </source>
</evidence>
<dbReference type="EMBL" id="JBFXLT010000013">
    <property type="protein sequence ID" value="KAL2818583.1"/>
    <property type="molecule type" value="Genomic_DNA"/>
</dbReference>
<dbReference type="InterPro" id="IPR040241">
    <property type="entry name" value="TRP_Flc/Pkd2-like"/>
</dbReference>
<keyword evidence="4 8" id="KW-0732">Signal</keyword>
<dbReference type="Proteomes" id="UP001610334">
    <property type="component" value="Unassembled WGS sequence"/>
</dbReference>
<dbReference type="Pfam" id="PF14558">
    <property type="entry name" value="TRP_N"/>
    <property type="match status" value="1"/>
</dbReference>
<dbReference type="SMART" id="SM01320">
    <property type="entry name" value="TRP_N"/>
    <property type="match status" value="1"/>
</dbReference>
<feature type="transmembrane region" description="Helical" evidence="7">
    <location>
        <begin position="547"/>
        <end position="569"/>
    </location>
</feature>
<comment type="caution">
    <text evidence="10">The sequence shown here is derived from an EMBL/GenBank/DDBJ whole genome shotgun (WGS) entry which is preliminary data.</text>
</comment>
<gene>
    <name evidence="10" type="ORF">BJX63DRAFT_57810</name>
</gene>
<comment type="subcellular location">
    <subcellularLocation>
        <location evidence="1">Membrane</location>
        <topology evidence="1">Multi-pass membrane protein</topology>
    </subcellularLocation>
</comment>
<keyword evidence="5 7" id="KW-1133">Transmembrane helix</keyword>
<evidence type="ECO:0000256" key="7">
    <source>
        <dbReference type="SAM" id="Phobius"/>
    </source>
</evidence>
<evidence type="ECO:0000313" key="10">
    <source>
        <dbReference type="EMBL" id="KAL2818583.1"/>
    </source>
</evidence>
<name>A0ABR4HSW8_9EURO</name>
<sequence length="628" mass="69073">MRLLLLSISYAFLMTRLPCVIATRLIETNALDIVSPGNFSATHFSALFTPDNRTAAVRIIGETLITGYVTADVNLVVYGFKTDKQTINPCKIDYLKGFCPMNAGPLELTATNIRIENKTLGAIPAIAYTVPDIDAIVRIEVKSKATGEQITIVEAALSNGQTTYQAAVGWIVAVISGIGLALSAILPILREYSDSIACLGGYTFSLFGFVQSQAMIGMLAVPMPPIVQSWTQNFQWSQGVVHAEFLETICTWYLRSTGGTADELFAVLSTHMVNVLRKREEITATSPATNLAKRSNTMRSSDIVVRGLTRVAFRAQIEETNLFLNAIIVFTFVALVIMILIGVWKATQLHPRMRTTQLQWKSIAKGLLHRVYFLAFLPICIFSLWELTQRDSPAEIIIAIVAFLSIVSASTWAVTQVILTQNRALAIYRSPVSALFSDTATLNNYGFLYTHYGPQAPYFAAITLSTLFVKALFVSFAQSSPRTQSVAFLIIDAAMLITVSIIRPWVDRKSNAVNITIYTINFLHSIFVLFFSGVFDQPRMISSIMGVILFVTSAALILVLLAFVFFYSVRTVLEGRYPGKPFKPMSEVSGPSLPMRSSARLTGNHAHLDDLSTTSQGAIKQGSMRSVI</sequence>
<feature type="transmembrane region" description="Helical" evidence="7">
    <location>
        <begin position="397"/>
        <end position="419"/>
    </location>
</feature>
<comment type="similarity">
    <text evidence="2">Belongs to the transient receptor potential (TRP) ion channel family.</text>
</comment>
<keyword evidence="6 7" id="KW-0472">Membrane</keyword>